<dbReference type="KEGG" id="sbae:DSM104329_01114"/>
<evidence type="ECO:0000313" key="2">
    <source>
        <dbReference type="EMBL" id="UGS34732.1"/>
    </source>
</evidence>
<dbReference type="InterPro" id="IPR050138">
    <property type="entry name" value="DHOase/Allantoinase_Hydrolase"/>
</dbReference>
<evidence type="ECO:0000313" key="3">
    <source>
        <dbReference type="Proteomes" id="UP001162834"/>
    </source>
</evidence>
<dbReference type="Pfam" id="PF01979">
    <property type="entry name" value="Amidohydro_1"/>
    <property type="match status" value="1"/>
</dbReference>
<sequence length="452" mass="48310">MPAHDLAVVGGDVVLDGGSVERVNIGISDGRIVTLTDGPLDARETLDATRLTVLPGAVDQHFHVFWNYEWETYENATRAAAKGGVTTVVDMPLDNPPTLTAEALRGKLAAIAGACHVDYASFGGYLADDPSEMERMAEAGASCFKLFTGGVAPPGMYPGVDDGQLLDALRRAAAIGLPVTVHAENAYIVDFETNRLMGDGRTDMAAWDDARPWYSELAAAHTVALLAEVTGARVILAHVSSPQTMEALAGFRERGVDVWTETGHHYVCSTKEQALEDPRLKWNPPTRAAAEVERMWDLIAAGDVNSVGSDHAPLPKAEGADVWSQSPGPGNNVQTILTIFATQARQRGLSLGRIVDLVSTRPAKLFGLYPRKGAIRLGSDADLAIVDTNAARTLDPEELEYIEGQAKWSPFEGMDVTVDPMHTVLRGKVICSRGEILGSPGDGTHLVGARIN</sequence>
<dbReference type="Gene3D" id="2.30.40.10">
    <property type="entry name" value="Urease, subunit C, domain 1"/>
    <property type="match status" value="1"/>
</dbReference>
<feature type="domain" description="Amidohydrolase-related" evidence="1">
    <location>
        <begin position="52"/>
        <end position="429"/>
    </location>
</feature>
<dbReference type="EC" id="3.5.2.-" evidence="2"/>
<reference evidence="2" key="1">
    <citation type="journal article" date="2022" name="Int. J. Syst. Evol. Microbiol.">
        <title>Pseudomonas aegrilactucae sp. nov. and Pseudomonas morbosilactucae sp. nov., pathogens causing bacterial rot of lettuce in Japan.</title>
        <authorList>
            <person name="Sawada H."/>
            <person name="Fujikawa T."/>
            <person name="Satou M."/>
        </authorList>
    </citation>
    <scope>NUCLEOTIDE SEQUENCE</scope>
    <source>
        <strain evidence="2">0166_1</strain>
    </source>
</reference>
<dbReference type="AlphaFoldDB" id="A0A9E6XVV5"/>
<evidence type="ECO:0000259" key="1">
    <source>
        <dbReference type="Pfam" id="PF01979"/>
    </source>
</evidence>
<dbReference type="Gene3D" id="3.20.20.140">
    <property type="entry name" value="Metal-dependent hydrolases"/>
    <property type="match status" value="1"/>
</dbReference>
<keyword evidence="3" id="KW-1185">Reference proteome</keyword>
<dbReference type="EMBL" id="CP087164">
    <property type="protein sequence ID" value="UGS34732.1"/>
    <property type="molecule type" value="Genomic_DNA"/>
</dbReference>
<dbReference type="Proteomes" id="UP001162834">
    <property type="component" value="Chromosome"/>
</dbReference>
<dbReference type="RefSeq" id="WP_259314399.1">
    <property type="nucleotide sequence ID" value="NZ_CP087164.1"/>
</dbReference>
<proteinExistence type="predicted"/>
<accession>A0A9E6XVV5</accession>
<dbReference type="InterPro" id="IPR011059">
    <property type="entry name" value="Metal-dep_hydrolase_composite"/>
</dbReference>
<dbReference type="InterPro" id="IPR006680">
    <property type="entry name" value="Amidohydro-rel"/>
</dbReference>
<organism evidence="2 3">
    <name type="scientific">Capillimicrobium parvum</name>
    <dbReference type="NCBI Taxonomy" id="2884022"/>
    <lineage>
        <taxon>Bacteria</taxon>
        <taxon>Bacillati</taxon>
        <taxon>Actinomycetota</taxon>
        <taxon>Thermoleophilia</taxon>
        <taxon>Solirubrobacterales</taxon>
        <taxon>Capillimicrobiaceae</taxon>
        <taxon>Capillimicrobium</taxon>
    </lineage>
</organism>
<dbReference type="PANTHER" id="PTHR43668:SF2">
    <property type="entry name" value="ALLANTOINASE"/>
    <property type="match status" value="1"/>
</dbReference>
<dbReference type="GO" id="GO:0006145">
    <property type="term" value="P:purine nucleobase catabolic process"/>
    <property type="evidence" value="ECO:0007669"/>
    <property type="project" value="TreeGrafter"/>
</dbReference>
<keyword evidence="2" id="KW-0378">Hydrolase</keyword>
<protein>
    <submittedName>
        <fullName evidence="2">L-hydantoinase</fullName>
        <ecNumber evidence="2">3.5.2.-</ecNumber>
    </submittedName>
</protein>
<dbReference type="GO" id="GO:0004038">
    <property type="term" value="F:allantoinase activity"/>
    <property type="evidence" value="ECO:0007669"/>
    <property type="project" value="TreeGrafter"/>
</dbReference>
<dbReference type="GO" id="GO:0005737">
    <property type="term" value="C:cytoplasm"/>
    <property type="evidence" value="ECO:0007669"/>
    <property type="project" value="TreeGrafter"/>
</dbReference>
<dbReference type="SUPFAM" id="SSF51338">
    <property type="entry name" value="Composite domain of metallo-dependent hydrolases"/>
    <property type="match status" value="1"/>
</dbReference>
<dbReference type="InterPro" id="IPR032466">
    <property type="entry name" value="Metal_Hydrolase"/>
</dbReference>
<dbReference type="SUPFAM" id="SSF51556">
    <property type="entry name" value="Metallo-dependent hydrolases"/>
    <property type="match status" value="1"/>
</dbReference>
<name>A0A9E6XVV5_9ACTN</name>
<dbReference type="PANTHER" id="PTHR43668">
    <property type="entry name" value="ALLANTOINASE"/>
    <property type="match status" value="1"/>
</dbReference>
<gene>
    <name evidence="2" type="primary">lhyD_2</name>
    <name evidence="2" type="ORF">DSM104329_01114</name>
</gene>